<keyword evidence="3" id="KW-0862">Zinc</keyword>
<dbReference type="PANTHER" id="PTHR13093">
    <property type="entry name" value="ZINC FINGER HIT DOMAIN CONTAINING PROTEIN 1"/>
    <property type="match status" value="1"/>
</dbReference>
<dbReference type="GO" id="GO:0008270">
    <property type="term" value="F:zinc ion binding"/>
    <property type="evidence" value="ECO:0007669"/>
    <property type="project" value="UniProtKB-UniRule"/>
</dbReference>
<evidence type="ECO:0000256" key="4">
    <source>
        <dbReference type="PROSITE-ProRule" id="PRU00453"/>
    </source>
</evidence>
<evidence type="ECO:0000313" key="7">
    <source>
        <dbReference type="EMBL" id="KAG0253400.1"/>
    </source>
</evidence>
<sequence>MSKKHERLKAPPKVLDRDARARQVRHHLESLERDNFVALNEFEAIIATAAAAAAAPGPGSLTSTNVNIGMLPSTAVGNILGTVVGTIGPGAMVPMTPSSSSGIGSGSAAGIGATNSGRVSKKQKTMAAGGVGSSAGTGSSTTAAAGGGQGGPNALRRPTLTRKPLSVLLDESGLLQQDPSIPSYLTAAMGPSQYPERQFCSVCGWRGTYRCFRCGMRYCDLRCQKTHEETRLEKLPYVAQPINVQ</sequence>
<gene>
    <name evidence="7" type="ORF">DFQ27_007434</name>
</gene>
<evidence type="ECO:0000256" key="3">
    <source>
        <dbReference type="ARBA" id="ARBA00022833"/>
    </source>
</evidence>
<dbReference type="OrthoDB" id="74807at2759"/>
<evidence type="ECO:0000256" key="1">
    <source>
        <dbReference type="ARBA" id="ARBA00022723"/>
    </source>
</evidence>
<dbReference type="GO" id="GO:0006338">
    <property type="term" value="P:chromatin remodeling"/>
    <property type="evidence" value="ECO:0007669"/>
    <property type="project" value="InterPro"/>
</dbReference>
<evidence type="ECO:0000259" key="6">
    <source>
        <dbReference type="PROSITE" id="PS51083"/>
    </source>
</evidence>
<feature type="region of interest" description="Disordered" evidence="5">
    <location>
        <begin position="98"/>
        <end position="158"/>
    </location>
</feature>
<evidence type="ECO:0000313" key="8">
    <source>
        <dbReference type="Proteomes" id="UP000807716"/>
    </source>
</evidence>
<keyword evidence="2 4" id="KW-0863">Zinc-finger</keyword>
<dbReference type="Pfam" id="PF04438">
    <property type="entry name" value="zf-HIT"/>
    <property type="match status" value="1"/>
</dbReference>
<dbReference type="Proteomes" id="UP000807716">
    <property type="component" value="Unassembled WGS sequence"/>
</dbReference>
<dbReference type="GO" id="GO:0005634">
    <property type="term" value="C:nucleus"/>
    <property type="evidence" value="ECO:0007669"/>
    <property type="project" value="UniProtKB-ARBA"/>
</dbReference>
<dbReference type="PROSITE" id="PS51083">
    <property type="entry name" value="ZF_HIT"/>
    <property type="match status" value="1"/>
</dbReference>
<reference evidence="7" key="1">
    <citation type="journal article" date="2020" name="Fungal Divers.">
        <title>Resolving the Mortierellaceae phylogeny through synthesis of multi-gene phylogenetics and phylogenomics.</title>
        <authorList>
            <person name="Vandepol N."/>
            <person name="Liber J."/>
            <person name="Desiro A."/>
            <person name="Na H."/>
            <person name="Kennedy M."/>
            <person name="Barry K."/>
            <person name="Grigoriev I.V."/>
            <person name="Miller A.N."/>
            <person name="O'Donnell K."/>
            <person name="Stajich J.E."/>
            <person name="Bonito G."/>
        </authorList>
    </citation>
    <scope>NUCLEOTIDE SEQUENCE</scope>
    <source>
        <strain evidence="7">BC1065</strain>
    </source>
</reference>
<keyword evidence="1" id="KW-0479">Metal-binding</keyword>
<protein>
    <recommendedName>
        <fullName evidence="6">HIT-type domain-containing protein</fullName>
    </recommendedName>
</protein>
<comment type="caution">
    <text evidence="7">The sequence shown here is derived from an EMBL/GenBank/DDBJ whole genome shotgun (WGS) entry which is preliminary data.</text>
</comment>
<evidence type="ECO:0000256" key="5">
    <source>
        <dbReference type="SAM" id="MobiDB-lite"/>
    </source>
</evidence>
<dbReference type="SUPFAM" id="SSF144232">
    <property type="entry name" value="HIT/MYND zinc finger-like"/>
    <property type="match status" value="1"/>
</dbReference>
<accession>A0A9P6TZM8</accession>
<keyword evidence="8" id="KW-1185">Reference proteome</keyword>
<proteinExistence type="predicted"/>
<dbReference type="Gene3D" id="3.30.60.190">
    <property type="match status" value="1"/>
</dbReference>
<name>A0A9P6TZM8_9FUNG</name>
<feature type="domain" description="HIT-type" evidence="6">
    <location>
        <begin position="200"/>
        <end position="232"/>
    </location>
</feature>
<dbReference type="InterPro" id="IPR007529">
    <property type="entry name" value="Znf_HIT"/>
</dbReference>
<organism evidence="7 8">
    <name type="scientific">Actinomortierella ambigua</name>
    <dbReference type="NCBI Taxonomy" id="1343610"/>
    <lineage>
        <taxon>Eukaryota</taxon>
        <taxon>Fungi</taxon>
        <taxon>Fungi incertae sedis</taxon>
        <taxon>Mucoromycota</taxon>
        <taxon>Mortierellomycotina</taxon>
        <taxon>Mortierellomycetes</taxon>
        <taxon>Mortierellales</taxon>
        <taxon>Mortierellaceae</taxon>
        <taxon>Actinomortierella</taxon>
    </lineage>
</organism>
<dbReference type="CDD" id="cd21437">
    <property type="entry name" value="zf-HIT_ZNHIT1_like"/>
    <property type="match status" value="1"/>
</dbReference>
<dbReference type="AlphaFoldDB" id="A0A9P6TZM8"/>
<evidence type="ECO:0000256" key="2">
    <source>
        <dbReference type="ARBA" id="ARBA00022771"/>
    </source>
</evidence>
<dbReference type="InterPro" id="IPR039723">
    <property type="entry name" value="Vps71/ZNHIT1"/>
</dbReference>
<dbReference type="EMBL" id="JAAAJB010000585">
    <property type="protein sequence ID" value="KAG0253400.1"/>
    <property type="molecule type" value="Genomic_DNA"/>
</dbReference>